<gene>
    <name evidence="2" type="ORF">PSR33_06480</name>
</gene>
<proteinExistence type="predicted"/>
<evidence type="ECO:0000313" key="3">
    <source>
        <dbReference type="Proteomes" id="UP001215533"/>
    </source>
</evidence>
<dbReference type="InterPro" id="IPR023130">
    <property type="entry name" value="Ta0600-like_sf"/>
</dbReference>
<dbReference type="EMBL" id="CP117683">
    <property type="protein sequence ID" value="WDC91830.1"/>
    <property type="molecule type" value="Genomic_DNA"/>
</dbReference>
<dbReference type="AlphaFoldDB" id="A0AAJ5REY2"/>
<reference evidence="2" key="1">
    <citation type="submission" date="2023-02" db="EMBL/GenBank/DDBJ databases">
        <title>Complete genome sequence of Lactobacillus curvatus CACC879 isolated from Pig feces.</title>
        <authorList>
            <person name="Park S."/>
            <person name="Park M.A."/>
            <person name="Kim D.-H."/>
            <person name="Kim Y."/>
        </authorList>
    </citation>
    <scope>NUCLEOTIDE SEQUENCE</scope>
    <source>
        <strain evidence="2">CACC879</strain>
    </source>
</reference>
<name>A0AAJ5REY2_LATCU</name>
<dbReference type="RefSeq" id="WP_004271277.1">
    <property type="nucleotide sequence ID" value="NZ_BJOQ01000061.1"/>
</dbReference>
<evidence type="ECO:0000256" key="1">
    <source>
        <dbReference type="ARBA" id="ARBA00023025"/>
    </source>
</evidence>
<evidence type="ECO:0000313" key="2">
    <source>
        <dbReference type="EMBL" id="WDC91830.1"/>
    </source>
</evidence>
<protein>
    <submittedName>
        <fullName evidence="2">Bacteriocin immunity protein</fullName>
    </submittedName>
</protein>
<dbReference type="Gene3D" id="1.20.1440.50">
    <property type="entry name" value="Ta0600-like"/>
    <property type="match status" value="1"/>
</dbReference>
<accession>A0AAJ5REY2</accession>
<dbReference type="Proteomes" id="UP001215533">
    <property type="component" value="Chromosome"/>
</dbReference>
<sequence length="103" mass="11612">MSKTINEQVFEIIDEMYNDLAHKEIDQHIKDILLIAAKHLSTEDMPAQVVAAKTVNGITIWTMNGKNLLGNENAERIRKLMRIARSEGYKWNATGLGSLGVQF</sequence>
<keyword evidence="1" id="KW-0079">Bacteriocin immunity</keyword>
<dbReference type="GeneID" id="49610718"/>
<organism evidence="2 3">
    <name type="scientific">Latilactobacillus curvatus</name>
    <name type="common">Lactobacillus curvatus</name>
    <dbReference type="NCBI Taxonomy" id="28038"/>
    <lineage>
        <taxon>Bacteria</taxon>
        <taxon>Bacillati</taxon>
        <taxon>Bacillota</taxon>
        <taxon>Bacilli</taxon>
        <taxon>Lactobacillales</taxon>
        <taxon>Lactobacillaceae</taxon>
        <taxon>Latilactobacillus</taxon>
    </lineage>
</organism>
<dbReference type="GO" id="GO:0030153">
    <property type="term" value="P:bacteriocin immunity"/>
    <property type="evidence" value="ECO:0007669"/>
    <property type="project" value="UniProtKB-KW"/>
</dbReference>